<organism evidence="1">
    <name type="scientific">freshwater metagenome</name>
    <dbReference type="NCBI Taxonomy" id="449393"/>
    <lineage>
        <taxon>unclassified sequences</taxon>
        <taxon>metagenomes</taxon>
        <taxon>ecological metagenomes</taxon>
    </lineage>
</organism>
<gene>
    <name evidence="1" type="ORF">UFOPK1835_00931</name>
</gene>
<dbReference type="AlphaFoldDB" id="A0A6J6H6E4"/>
<accession>A0A6J6H6E4</accession>
<evidence type="ECO:0000313" key="1">
    <source>
        <dbReference type="EMBL" id="CAB4608586.1"/>
    </source>
</evidence>
<proteinExistence type="predicted"/>
<sequence length="175" mass="19321">MDVARRITHVELLHAPGERPLAARVFELLGCTVADSGGHWFTAFIDANLRDWANNVFYASEAPAAQLAIEEAFADSVDDWMNMVRTAPQQSPHFGLRVGTAEEHREIVGRIRACATDPELRGRVEVLGVFSHDAPDAIAVNMDQAFIWTNVIASGPLRLGQVIEVQWHLEPEPTA</sequence>
<dbReference type="EMBL" id="CAEZUP010000032">
    <property type="protein sequence ID" value="CAB4608586.1"/>
    <property type="molecule type" value="Genomic_DNA"/>
</dbReference>
<name>A0A6J6H6E4_9ZZZZ</name>
<reference evidence="1" key="1">
    <citation type="submission" date="2020-05" db="EMBL/GenBank/DDBJ databases">
        <authorList>
            <person name="Chiriac C."/>
            <person name="Salcher M."/>
            <person name="Ghai R."/>
            <person name="Kavagutti S V."/>
        </authorList>
    </citation>
    <scope>NUCLEOTIDE SEQUENCE</scope>
</reference>
<protein>
    <submittedName>
        <fullName evidence="1">Unannotated protein</fullName>
    </submittedName>
</protein>